<feature type="domain" description="Protein kinase" evidence="9">
    <location>
        <begin position="1"/>
        <end position="307"/>
    </location>
</feature>
<comment type="catalytic activity">
    <reaction evidence="8">
        <text>L-seryl-[protein] + ATP = O-phospho-L-seryl-[protein] + ADP + H(+)</text>
        <dbReference type="Rhea" id="RHEA:17989"/>
        <dbReference type="Rhea" id="RHEA-COMP:9863"/>
        <dbReference type="Rhea" id="RHEA-COMP:11604"/>
        <dbReference type="ChEBI" id="CHEBI:15378"/>
        <dbReference type="ChEBI" id="CHEBI:29999"/>
        <dbReference type="ChEBI" id="CHEBI:30616"/>
        <dbReference type="ChEBI" id="CHEBI:83421"/>
        <dbReference type="ChEBI" id="CHEBI:456216"/>
        <dbReference type="EC" id="2.7.11.1"/>
    </reaction>
</comment>
<dbReference type="PROSITE" id="PS50011">
    <property type="entry name" value="PROTEIN_KINASE_DOM"/>
    <property type="match status" value="1"/>
</dbReference>
<evidence type="ECO:0000256" key="4">
    <source>
        <dbReference type="ARBA" id="ARBA00022741"/>
    </source>
</evidence>
<dbReference type="PaxDb" id="4081-Solyc02g021190.1.1"/>
<accession>A0A3Q7EW00</accession>
<dbReference type="AlphaFoldDB" id="A0A3Q7EW00"/>
<evidence type="ECO:0000256" key="5">
    <source>
        <dbReference type="ARBA" id="ARBA00022777"/>
    </source>
</evidence>
<dbReference type="GO" id="GO:0005524">
    <property type="term" value="F:ATP binding"/>
    <property type="evidence" value="ECO:0007669"/>
    <property type="project" value="UniProtKB-KW"/>
</dbReference>
<dbReference type="PROSITE" id="PS00108">
    <property type="entry name" value="PROTEIN_KINASE_ST"/>
    <property type="match status" value="1"/>
</dbReference>
<dbReference type="SMART" id="SM00220">
    <property type="entry name" value="S_TKc"/>
    <property type="match status" value="1"/>
</dbReference>
<proteinExistence type="predicted"/>
<keyword evidence="3" id="KW-0808">Transferase</keyword>
<reference evidence="10" key="2">
    <citation type="submission" date="2019-01" db="UniProtKB">
        <authorList>
            <consortium name="EnsemblPlants"/>
        </authorList>
    </citation>
    <scope>IDENTIFICATION</scope>
    <source>
        <strain evidence="10">cv. Heinz 1706</strain>
    </source>
</reference>
<reference evidence="10" key="1">
    <citation type="journal article" date="2012" name="Nature">
        <title>The tomato genome sequence provides insights into fleshy fruit evolution.</title>
        <authorList>
            <consortium name="Tomato Genome Consortium"/>
        </authorList>
    </citation>
    <scope>NUCLEOTIDE SEQUENCE [LARGE SCALE GENOMIC DNA]</scope>
    <source>
        <strain evidence="10">cv. Heinz 1706</strain>
    </source>
</reference>
<dbReference type="Pfam" id="PF00069">
    <property type="entry name" value="Pkinase"/>
    <property type="match status" value="2"/>
</dbReference>
<evidence type="ECO:0000256" key="7">
    <source>
        <dbReference type="ARBA" id="ARBA00047899"/>
    </source>
</evidence>
<keyword evidence="11" id="KW-1185">Reference proteome</keyword>
<protein>
    <recommendedName>
        <fullName evidence="1">non-specific serine/threonine protein kinase</fullName>
        <ecNumber evidence="1">2.7.11.1</ecNumber>
    </recommendedName>
</protein>
<dbReference type="Gramene" id="Solyc02g021190.2.1">
    <property type="protein sequence ID" value="Solyc02g021190.2.1"/>
    <property type="gene ID" value="Solyc02g021190.2"/>
</dbReference>
<dbReference type="InterPro" id="IPR000719">
    <property type="entry name" value="Prot_kinase_dom"/>
</dbReference>
<dbReference type="Gene3D" id="1.10.510.10">
    <property type="entry name" value="Transferase(Phosphotransferase) domain 1"/>
    <property type="match status" value="2"/>
</dbReference>
<name>A0A3Q7EW00_SOLLC</name>
<dbReference type="EC" id="2.7.11.1" evidence="1"/>
<dbReference type="InterPro" id="IPR008271">
    <property type="entry name" value="Ser/Thr_kinase_AS"/>
</dbReference>
<evidence type="ECO:0000259" key="9">
    <source>
        <dbReference type="PROSITE" id="PS50011"/>
    </source>
</evidence>
<keyword evidence="5" id="KW-0418">Kinase</keyword>
<keyword evidence="2" id="KW-0723">Serine/threonine-protein kinase</keyword>
<evidence type="ECO:0000313" key="10">
    <source>
        <dbReference type="EnsemblPlants" id="Solyc02g021190.2.1"/>
    </source>
</evidence>
<evidence type="ECO:0000256" key="6">
    <source>
        <dbReference type="ARBA" id="ARBA00022840"/>
    </source>
</evidence>
<sequence>MFCYIEIRIKWLELMVALKDGQEKAVKRLSRYSAQGTDEFKNEVIFIAKLHQRNLVKLLGCCIQAEEKMLVYEYMPNNSSYWFLFDTDRRSLLDGPKCFHIINGIARGLLYIHQDSRLRIIHRDLKPINYLLDINMNPKISDFGMARSFGGNEIGAMTTRVVWIHFKEGKVMDVINTHLKELCNNQREVQRSIHKGLLCVQQCLENRPSMSSVGVLKDGQEIALKRLSRYSAEGTNEFKNEVIFIAKLQASESSEASWLLYPSRRKDVVIVQSAADEFSNHFSELLIFEHTDRRSLLDWPKCFHIINGIAQRLLYFHLDSILRIIHRDLKPSNVLVEVDMNPKISDFGMARSFGGKETGAITTRVVRTY</sequence>
<dbReference type="Gene3D" id="3.30.200.20">
    <property type="entry name" value="Phosphorylase Kinase, domain 1"/>
    <property type="match status" value="2"/>
</dbReference>
<dbReference type="PANTHER" id="PTHR27002">
    <property type="entry name" value="RECEPTOR-LIKE SERINE/THREONINE-PROTEIN KINASE SD1-8"/>
    <property type="match status" value="1"/>
</dbReference>
<evidence type="ECO:0000256" key="1">
    <source>
        <dbReference type="ARBA" id="ARBA00012513"/>
    </source>
</evidence>
<evidence type="ECO:0000256" key="3">
    <source>
        <dbReference type="ARBA" id="ARBA00022679"/>
    </source>
</evidence>
<dbReference type="FunFam" id="1.10.510.10:FF:001023">
    <property type="entry name" value="Os07g0541700 protein"/>
    <property type="match status" value="2"/>
</dbReference>
<dbReference type="EnsemblPlants" id="Solyc02g021190.2.1">
    <property type="protein sequence ID" value="Solyc02g021190.2.1"/>
    <property type="gene ID" value="Solyc02g021190.2"/>
</dbReference>
<dbReference type="OMA" id="KAHENDR"/>
<evidence type="ECO:0000256" key="2">
    <source>
        <dbReference type="ARBA" id="ARBA00022527"/>
    </source>
</evidence>
<dbReference type="GO" id="GO:0004674">
    <property type="term" value="F:protein serine/threonine kinase activity"/>
    <property type="evidence" value="ECO:0007669"/>
    <property type="project" value="UniProtKB-KW"/>
</dbReference>
<dbReference type="SUPFAM" id="SSF56112">
    <property type="entry name" value="Protein kinase-like (PK-like)"/>
    <property type="match status" value="2"/>
</dbReference>
<organism evidence="10">
    <name type="scientific">Solanum lycopersicum</name>
    <name type="common">Tomato</name>
    <name type="synonym">Lycopersicon esculentum</name>
    <dbReference type="NCBI Taxonomy" id="4081"/>
    <lineage>
        <taxon>Eukaryota</taxon>
        <taxon>Viridiplantae</taxon>
        <taxon>Streptophyta</taxon>
        <taxon>Embryophyta</taxon>
        <taxon>Tracheophyta</taxon>
        <taxon>Spermatophyta</taxon>
        <taxon>Magnoliopsida</taxon>
        <taxon>eudicotyledons</taxon>
        <taxon>Gunneridae</taxon>
        <taxon>Pentapetalae</taxon>
        <taxon>asterids</taxon>
        <taxon>lamiids</taxon>
        <taxon>Solanales</taxon>
        <taxon>Solanaceae</taxon>
        <taxon>Solanoideae</taxon>
        <taxon>Solaneae</taxon>
        <taxon>Solanum</taxon>
        <taxon>Solanum subgen. Lycopersicon</taxon>
    </lineage>
</organism>
<dbReference type="InterPro" id="IPR011009">
    <property type="entry name" value="Kinase-like_dom_sf"/>
</dbReference>
<keyword evidence="4" id="KW-0547">Nucleotide-binding</keyword>
<dbReference type="PANTHER" id="PTHR27002:SF1068">
    <property type="entry name" value="RECEPTOR-LIKE SERINE_THREONINE-PROTEIN KINASE"/>
    <property type="match status" value="1"/>
</dbReference>
<dbReference type="InParanoid" id="A0A3Q7EW00"/>
<dbReference type="Proteomes" id="UP000004994">
    <property type="component" value="Chromosome 2"/>
</dbReference>
<evidence type="ECO:0000313" key="11">
    <source>
        <dbReference type="Proteomes" id="UP000004994"/>
    </source>
</evidence>
<evidence type="ECO:0000256" key="8">
    <source>
        <dbReference type="ARBA" id="ARBA00048679"/>
    </source>
</evidence>
<comment type="catalytic activity">
    <reaction evidence="7">
        <text>L-threonyl-[protein] + ATP = O-phospho-L-threonyl-[protein] + ADP + H(+)</text>
        <dbReference type="Rhea" id="RHEA:46608"/>
        <dbReference type="Rhea" id="RHEA-COMP:11060"/>
        <dbReference type="Rhea" id="RHEA-COMP:11605"/>
        <dbReference type="ChEBI" id="CHEBI:15378"/>
        <dbReference type="ChEBI" id="CHEBI:30013"/>
        <dbReference type="ChEBI" id="CHEBI:30616"/>
        <dbReference type="ChEBI" id="CHEBI:61977"/>
        <dbReference type="ChEBI" id="CHEBI:456216"/>
        <dbReference type="EC" id="2.7.11.1"/>
    </reaction>
</comment>
<keyword evidence="6" id="KW-0067">ATP-binding</keyword>